<dbReference type="InterPro" id="IPR008565">
    <property type="entry name" value="TtsA-like_GH18_dom"/>
</dbReference>
<dbReference type="RefSeq" id="WP_048859059.1">
    <property type="nucleotide sequence ID" value="NZ_BJNN01000108.1"/>
</dbReference>
<organism evidence="2 3">
    <name type="scientific">Novacetimonas hansenii</name>
    <name type="common">Komagataeibacter hansenii</name>
    <dbReference type="NCBI Taxonomy" id="436"/>
    <lineage>
        <taxon>Bacteria</taxon>
        <taxon>Pseudomonadati</taxon>
        <taxon>Pseudomonadota</taxon>
        <taxon>Alphaproteobacteria</taxon>
        <taxon>Acetobacterales</taxon>
        <taxon>Acetobacteraceae</taxon>
        <taxon>Novacetimonas</taxon>
    </lineage>
</organism>
<sequence length="213" mass="22735">MPETDFDFCADFTLNEEGGYQKNPADPGNWTGGAIGQGILIGTNMGISAPCLRGWLNRVPTEADMRGLTESMFSQIYADLFWTPCGGAELPSGINLMVVDEAFNAGEETSLRQLAEVRSSLTPTRLIAPLFAMRLQATLGVRADGIIGPVTLEAIAAADALDLVHICALGSLQDNAYRQDAGFAEFGTDWLGRTARRVTSAFQLSNAARKAAS</sequence>
<gene>
    <name evidence="2" type="ORF">GHA01_20140</name>
</gene>
<accession>A0ABQ0SFP4</accession>
<reference evidence="2 3" key="1">
    <citation type="submission" date="2019-06" db="EMBL/GenBank/DDBJ databases">
        <title>Whole genome shotgun sequence of Komagataeibacter hansenii NBRC 14820.</title>
        <authorList>
            <person name="Hosoyama A."/>
            <person name="Uohara A."/>
            <person name="Ohji S."/>
            <person name="Ichikawa N."/>
        </authorList>
    </citation>
    <scope>NUCLEOTIDE SEQUENCE [LARGE SCALE GENOMIC DNA]</scope>
    <source>
        <strain evidence="2 3">NBRC 14820</strain>
    </source>
</reference>
<evidence type="ECO:0000259" key="1">
    <source>
        <dbReference type="Pfam" id="PF05838"/>
    </source>
</evidence>
<proteinExistence type="predicted"/>
<evidence type="ECO:0000313" key="2">
    <source>
        <dbReference type="EMBL" id="GEC64165.1"/>
    </source>
</evidence>
<evidence type="ECO:0000313" key="3">
    <source>
        <dbReference type="Proteomes" id="UP000319478"/>
    </source>
</evidence>
<dbReference type="Gene3D" id="1.20.141.10">
    <property type="entry name" value="Chitosanase, subunit A, domain 1"/>
    <property type="match status" value="1"/>
</dbReference>
<dbReference type="SUPFAM" id="SSF53955">
    <property type="entry name" value="Lysozyme-like"/>
    <property type="match status" value="1"/>
</dbReference>
<comment type="caution">
    <text evidence="2">The sequence shown here is derived from an EMBL/GenBank/DDBJ whole genome shotgun (WGS) entry which is preliminary data.</text>
</comment>
<keyword evidence="3" id="KW-1185">Reference proteome</keyword>
<feature type="domain" description="TtsA-like Glycoside hydrolase family 108" evidence="1">
    <location>
        <begin position="11"/>
        <end position="106"/>
    </location>
</feature>
<dbReference type="EMBL" id="BJNN01000108">
    <property type="protein sequence ID" value="GEC64165.1"/>
    <property type="molecule type" value="Genomic_DNA"/>
</dbReference>
<protein>
    <recommendedName>
        <fullName evidence="1">TtsA-like Glycoside hydrolase family 108 domain-containing protein</fullName>
    </recommendedName>
</protein>
<dbReference type="InterPro" id="IPR023346">
    <property type="entry name" value="Lysozyme-like_dom_sf"/>
</dbReference>
<dbReference type="Pfam" id="PF05838">
    <property type="entry name" value="Glyco_hydro_108"/>
    <property type="match status" value="1"/>
</dbReference>
<name>A0ABQ0SFP4_NOVHA</name>
<dbReference type="Proteomes" id="UP000319478">
    <property type="component" value="Unassembled WGS sequence"/>
</dbReference>